<dbReference type="HOGENOM" id="CLU_084960_0_0_1"/>
<feature type="non-terminal residue" evidence="2">
    <location>
        <position position="1"/>
    </location>
</feature>
<dbReference type="RefSeq" id="XP_013431674.1">
    <property type="nucleotide sequence ID" value="XM_013576220.1"/>
</dbReference>
<organism evidence="2 3">
    <name type="scientific">Aureobasidium namibiae CBS 147.97</name>
    <dbReference type="NCBI Taxonomy" id="1043004"/>
    <lineage>
        <taxon>Eukaryota</taxon>
        <taxon>Fungi</taxon>
        <taxon>Dikarya</taxon>
        <taxon>Ascomycota</taxon>
        <taxon>Pezizomycotina</taxon>
        <taxon>Dothideomycetes</taxon>
        <taxon>Dothideomycetidae</taxon>
        <taxon>Dothideales</taxon>
        <taxon>Saccotheciaceae</taxon>
        <taxon>Aureobasidium</taxon>
    </lineage>
</organism>
<keyword evidence="3" id="KW-1185">Reference proteome</keyword>
<dbReference type="GeneID" id="25408451"/>
<evidence type="ECO:0000313" key="2">
    <source>
        <dbReference type="EMBL" id="KEQ78122.1"/>
    </source>
</evidence>
<dbReference type="EMBL" id="KL584702">
    <property type="protein sequence ID" value="KEQ78122.1"/>
    <property type="molecule type" value="Genomic_DNA"/>
</dbReference>
<evidence type="ECO:0000256" key="1">
    <source>
        <dbReference type="SAM" id="MobiDB-lite"/>
    </source>
</evidence>
<proteinExistence type="predicted"/>
<gene>
    <name evidence="2" type="ORF">M436DRAFT_35416</name>
</gene>
<protein>
    <submittedName>
        <fullName evidence="2">Uncharacterized protein</fullName>
    </submittedName>
</protein>
<dbReference type="OrthoDB" id="3938276at2759"/>
<evidence type="ECO:0000313" key="3">
    <source>
        <dbReference type="Proteomes" id="UP000027730"/>
    </source>
</evidence>
<dbReference type="Proteomes" id="UP000027730">
    <property type="component" value="Unassembled WGS sequence"/>
</dbReference>
<dbReference type="STRING" id="1043004.A0A074X7Y9"/>
<feature type="region of interest" description="Disordered" evidence="1">
    <location>
        <begin position="204"/>
        <end position="250"/>
    </location>
</feature>
<sequence>ILEDALVLRSTEVQLNGEGSTTILLRKVSPSGSHKEIFAPRSHLSNIFCSVENILGHTIMKAFHTAIVSTLLVAMSYVVQSQDCDLVDQQACCYVESSSGSDTSYCCNGSIVGNSDSTGASALNDLICCQDDGRTGISVGFDITTCRAGSATPLTAKGTAASTVADVIKSISASRSASRESLFSSASASRASAAAASGSASVTSTTAASSTSGGLSTSTGSSSGSASTSLSGSSSPASAAGTTSSSSGSAAAATTSAASTGGVAMMELDAWSAAMAGGLALAAAVL</sequence>
<accession>A0A074X7Y9</accession>
<dbReference type="AlphaFoldDB" id="A0A074X7Y9"/>
<name>A0A074X7Y9_9PEZI</name>
<reference evidence="2 3" key="1">
    <citation type="journal article" date="2014" name="BMC Genomics">
        <title>Genome sequencing of four Aureobasidium pullulans varieties: biotechnological potential, stress tolerance, and description of new species.</title>
        <authorList>
            <person name="Gostin Ar C."/>
            <person name="Ohm R.A."/>
            <person name="Kogej T."/>
            <person name="Sonjak S."/>
            <person name="Turk M."/>
            <person name="Zajc J."/>
            <person name="Zalar P."/>
            <person name="Grube M."/>
            <person name="Sun H."/>
            <person name="Han J."/>
            <person name="Sharma A."/>
            <person name="Chiniquy J."/>
            <person name="Ngan C.Y."/>
            <person name="Lipzen A."/>
            <person name="Barry K."/>
            <person name="Grigoriev I.V."/>
            <person name="Gunde-Cimerman N."/>
        </authorList>
    </citation>
    <scope>NUCLEOTIDE SEQUENCE [LARGE SCALE GENOMIC DNA]</scope>
    <source>
        <strain evidence="2 3">CBS 147.97</strain>
    </source>
</reference>